<evidence type="ECO:0000256" key="4">
    <source>
        <dbReference type="ARBA" id="ARBA00023136"/>
    </source>
</evidence>
<dbReference type="RefSeq" id="WP_029202762.1">
    <property type="nucleotide sequence ID" value="NZ_BMLB01000001.1"/>
</dbReference>
<evidence type="ECO:0000313" key="8">
    <source>
        <dbReference type="EMBL" id="GGK59356.1"/>
    </source>
</evidence>
<dbReference type="InterPro" id="IPR013525">
    <property type="entry name" value="ABC2_TM"/>
</dbReference>
<name>A0ABQ2F4L7_9MICO</name>
<feature type="domain" description="ABC transmembrane type-2" evidence="7">
    <location>
        <begin position="54"/>
        <end position="287"/>
    </location>
</feature>
<comment type="similarity">
    <text evidence="6">Belongs to the ABC-2 integral membrane protein family.</text>
</comment>
<keyword evidence="4 6" id="KW-0472">Membrane</keyword>
<dbReference type="PROSITE" id="PS51012">
    <property type="entry name" value="ABC_TM2"/>
    <property type="match status" value="1"/>
</dbReference>
<proteinExistence type="inferred from homology"/>
<protein>
    <recommendedName>
        <fullName evidence="6">Transport permease protein</fullName>
    </recommendedName>
</protein>
<evidence type="ECO:0000259" key="7">
    <source>
        <dbReference type="PROSITE" id="PS51012"/>
    </source>
</evidence>
<keyword evidence="9" id="KW-1185">Reference proteome</keyword>
<keyword evidence="5" id="KW-0046">Antibiotic resistance</keyword>
<feature type="transmembrane region" description="Helical" evidence="6">
    <location>
        <begin position="260"/>
        <end position="284"/>
    </location>
</feature>
<feature type="transmembrane region" description="Helical" evidence="6">
    <location>
        <begin position="90"/>
        <end position="117"/>
    </location>
</feature>
<dbReference type="PIRSF" id="PIRSF006648">
    <property type="entry name" value="DrrB"/>
    <property type="match status" value="1"/>
</dbReference>
<sequence length="290" mass="31455">MTDHARVEADADATALAYSGRAPEHAVMAARARARGVWYYAETVLRGMRAYFWPIVLYSVGQPLLYMVAMGIGLGTLVSSGVGAVDGVDYLTFVAPALLVSTVVMSVTAEMTYPVMAGFKWQRLYYAPMATAVSPGQIALGHLVAVVIRFLVQAAIFWLVMLAFGAAPSGWSFLVIPVGVLAATAFGAPLQAYAATLTDEGFQFAFIQRFVVMPMFLFAGTFFPLSVMPVYLQWIGWISPVWHGTELARLATYGAPLSPLMLTVHVGFLLACTVAGLMLAVRFYTRRLRS</sequence>
<dbReference type="EMBL" id="BMLB01000001">
    <property type="protein sequence ID" value="GGK59356.1"/>
    <property type="molecule type" value="Genomic_DNA"/>
</dbReference>
<gene>
    <name evidence="8" type="ORF">GCM10011509_04550</name>
</gene>
<evidence type="ECO:0000256" key="6">
    <source>
        <dbReference type="RuleBase" id="RU361157"/>
    </source>
</evidence>
<dbReference type="Proteomes" id="UP000662111">
    <property type="component" value="Unassembled WGS sequence"/>
</dbReference>
<dbReference type="PRINTS" id="PR00164">
    <property type="entry name" value="ABC2TRNSPORT"/>
</dbReference>
<feature type="transmembrane region" description="Helical" evidence="6">
    <location>
        <begin position="210"/>
        <end position="232"/>
    </location>
</feature>
<feature type="transmembrane region" description="Helical" evidence="6">
    <location>
        <begin position="55"/>
        <end position="78"/>
    </location>
</feature>
<reference evidence="9" key="1">
    <citation type="journal article" date="2019" name="Int. J. Syst. Evol. Microbiol.">
        <title>The Global Catalogue of Microorganisms (GCM) 10K type strain sequencing project: providing services to taxonomists for standard genome sequencing and annotation.</title>
        <authorList>
            <consortium name="The Broad Institute Genomics Platform"/>
            <consortium name="The Broad Institute Genome Sequencing Center for Infectious Disease"/>
            <person name="Wu L."/>
            <person name="Ma J."/>
        </authorList>
    </citation>
    <scope>NUCLEOTIDE SEQUENCE [LARGE SCALE GENOMIC DNA]</scope>
    <source>
        <strain evidence="9">CGMCC 1.5362</strain>
    </source>
</reference>
<dbReference type="InterPro" id="IPR000412">
    <property type="entry name" value="ABC_2_transport"/>
</dbReference>
<feature type="transmembrane region" description="Helical" evidence="6">
    <location>
        <begin position="170"/>
        <end position="190"/>
    </location>
</feature>
<evidence type="ECO:0000256" key="1">
    <source>
        <dbReference type="ARBA" id="ARBA00004141"/>
    </source>
</evidence>
<keyword evidence="2 6" id="KW-0812">Transmembrane</keyword>
<dbReference type="PANTHER" id="PTHR43229:SF2">
    <property type="entry name" value="NODULATION PROTEIN J"/>
    <property type="match status" value="1"/>
</dbReference>
<organism evidence="8 9">
    <name type="scientific">Ornithinimicrobium pekingense</name>
    <dbReference type="NCBI Taxonomy" id="384677"/>
    <lineage>
        <taxon>Bacteria</taxon>
        <taxon>Bacillati</taxon>
        <taxon>Actinomycetota</taxon>
        <taxon>Actinomycetes</taxon>
        <taxon>Micrococcales</taxon>
        <taxon>Ornithinimicrobiaceae</taxon>
        <taxon>Ornithinimicrobium</taxon>
    </lineage>
</organism>
<keyword evidence="6" id="KW-1003">Cell membrane</keyword>
<evidence type="ECO:0000256" key="3">
    <source>
        <dbReference type="ARBA" id="ARBA00022989"/>
    </source>
</evidence>
<comment type="subcellular location">
    <subcellularLocation>
        <location evidence="6">Cell membrane</location>
        <topology evidence="6">Multi-pass membrane protein</topology>
    </subcellularLocation>
    <subcellularLocation>
        <location evidence="1">Membrane</location>
        <topology evidence="1">Multi-pass membrane protein</topology>
    </subcellularLocation>
</comment>
<keyword evidence="3 6" id="KW-1133">Transmembrane helix</keyword>
<dbReference type="Pfam" id="PF01061">
    <property type="entry name" value="ABC2_membrane"/>
    <property type="match status" value="1"/>
</dbReference>
<keyword evidence="6" id="KW-0813">Transport</keyword>
<evidence type="ECO:0000256" key="5">
    <source>
        <dbReference type="ARBA" id="ARBA00023251"/>
    </source>
</evidence>
<dbReference type="InterPro" id="IPR051784">
    <property type="entry name" value="Nod_factor_ABC_transporter"/>
</dbReference>
<dbReference type="InterPro" id="IPR047817">
    <property type="entry name" value="ABC2_TM_bact-type"/>
</dbReference>
<evidence type="ECO:0000313" key="9">
    <source>
        <dbReference type="Proteomes" id="UP000662111"/>
    </source>
</evidence>
<accession>A0ABQ2F4L7</accession>
<feature type="transmembrane region" description="Helical" evidence="6">
    <location>
        <begin position="138"/>
        <end position="164"/>
    </location>
</feature>
<evidence type="ECO:0000256" key="2">
    <source>
        <dbReference type="ARBA" id="ARBA00022692"/>
    </source>
</evidence>
<comment type="caution">
    <text evidence="8">The sequence shown here is derived from an EMBL/GenBank/DDBJ whole genome shotgun (WGS) entry which is preliminary data.</text>
</comment>
<dbReference type="PANTHER" id="PTHR43229">
    <property type="entry name" value="NODULATION PROTEIN J"/>
    <property type="match status" value="1"/>
</dbReference>